<dbReference type="GeneID" id="19974224"/>
<feature type="region of interest" description="Disordered" evidence="1">
    <location>
        <begin position="647"/>
        <end position="709"/>
    </location>
</feature>
<gene>
    <name evidence="2" type="ORF">HMPREF1541_06885</name>
</gene>
<feature type="compositionally biased region" description="Polar residues" evidence="1">
    <location>
        <begin position="51"/>
        <end position="69"/>
    </location>
</feature>
<reference evidence="2 3" key="1">
    <citation type="submission" date="2013-03" db="EMBL/GenBank/DDBJ databases">
        <title>The Genome Sequence of Phialophora europaea CBS 101466.</title>
        <authorList>
            <consortium name="The Broad Institute Genomics Platform"/>
            <person name="Cuomo C."/>
            <person name="de Hoog S."/>
            <person name="Gorbushina A."/>
            <person name="Walker B."/>
            <person name="Young S.K."/>
            <person name="Zeng Q."/>
            <person name="Gargeya S."/>
            <person name="Fitzgerald M."/>
            <person name="Haas B."/>
            <person name="Abouelleil A."/>
            <person name="Allen A.W."/>
            <person name="Alvarado L."/>
            <person name="Arachchi H.M."/>
            <person name="Berlin A.M."/>
            <person name="Chapman S.B."/>
            <person name="Gainer-Dewar J."/>
            <person name="Goldberg J."/>
            <person name="Griggs A."/>
            <person name="Gujja S."/>
            <person name="Hansen M."/>
            <person name="Howarth C."/>
            <person name="Imamovic A."/>
            <person name="Ireland A."/>
            <person name="Larimer J."/>
            <person name="McCowan C."/>
            <person name="Murphy C."/>
            <person name="Pearson M."/>
            <person name="Poon T.W."/>
            <person name="Priest M."/>
            <person name="Roberts A."/>
            <person name="Saif S."/>
            <person name="Shea T."/>
            <person name="Sisk P."/>
            <person name="Sykes S."/>
            <person name="Wortman J."/>
            <person name="Nusbaum C."/>
            <person name="Birren B."/>
        </authorList>
    </citation>
    <scope>NUCLEOTIDE SEQUENCE [LARGE SCALE GENOMIC DNA]</scope>
    <source>
        <strain evidence="2 3">CBS 101466</strain>
    </source>
</reference>
<feature type="compositionally biased region" description="Low complexity" evidence="1">
    <location>
        <begin position="329"/>
        <end position="343"/>
    </location>
</feature>
<feature type="region of interest" description="Disordered" evidence="1">
    <location>
        <begin position="1"/>
        <end position="374"/>
    </location>
</feature>
<accession>W2RSZ6</accession>
<feature type="compositionally biased region" description="Polar residues" evidence="1">
    <location>
        <begin position="560"/>
        <end position="583"/>
    </location>
</feature>
<feature type="compositionally biased region" description="Low complexity" evidence="1">
    <location>
        <begin position="675"/>
        <end position="701"/>
    </location>
</feature>
<evidence type="ECO:0000256" key="1">
    <source>
        <dbReference type="SAM" id="MobiDB-lite"/>
    </source>
</evidence>
<proteinExistence type="predicted"/>
<dbReference type="STRING" id="1220924.W2RSZ6"/>
<dbReference type="RefSeq" id="XP_008719433.1">
    <property type="nucleotide sequence ID" value="XM_008721211.1"/>
</dbReference>
<feature type="compositionally biased region" description="Basic and acidic residues" evidence="1">
    <location>
        <begin position="811"/>
        <end position="839"/>
    </location>
</feature>
<feature type="compositionally biased region" description="Polar residues" evidence="1">
    <location>
        <begin position="798"/>
        <end position="808"/>
    </location>
</feature>
<feature type="region of interest" description="Disordered" evidence="1">
    <location>
        <begin position="749"/>
        <end position="769"/>
    </location>
</feature>
<feature type="compositionally biased region" description="Polar residues" evidence="1">
    <location>
        <begin position="83"/>
        <end position="96"/>
    </location>
</feature>
<dbReference type="AlphaFoldDB" id="W2RSZ6"/>
<feature type="compositionally biased region" description="Polar residues" evidence="1">
    <location>
        <begin position="319"/>
        <end position="328"/>
    </location>
</feature>
<feature type="compositionally biased region" description="Polar residues" evidence="1">
    <location>
        <begin position="268"/>
        <end position="298"/>
    </location>
</feature>
<feature type="region of interest" description="Disordered" evidence="1">
    <location>
        <begin position="794"/>
        <end position="851"/>
    </location>
</feature>
<organism evidence="2 3">
    <name type="scientific">Cyphellophora europaea (strain CBS 101466)</name>
    <name type="common">Phialophora europaea</name>
    <dbReference type="NCBI Taxonomy" id="1220924"/>
    <lineage>
        <taxon>Eukaryota</taxon>
        <taxon>Fungi</taxon>
        <taxon>Dikarya</taxon>
        <taxon>Ascomycota</taxon>
        <taxon>Pezizomycotina</taxon>
        <taxon>Eurotiomycetes</taxon>
        <taxon>Chaetothyriomycetidae</taxon>
        <taxon>Chaetothyriales</taxon>
        <taxon>Cyphellophoraceae</taxon>
        <taxon>Cyphellophora</taxon>
    </lineage>
</organism>
<dbReference type="EMBL" id="KB822722">
    <property type="protein sequence ID" value="ETN38844.1"/>
    <property type="molecule type" value="Genomic_DNA"/>
</dbReference>
<evidence type="ECO:0000313" key="2">
    <source>
        <dbReference type="EMBL" id="ETN38844.1"/>
    </source>
</evidence>
<name>W2RSZ6_CYPE1</name>
<dbReference type="InParanoid" id="W2RSZ6"/>
<feature type="compositionally biased region" description="Polar residues" evidence="1">
    <location>
        <begin position="156"/>
        <end position="167"/>
    </location>
</feature>
<dbReference type="HOGENOM" id="CLU_335232_0_0_1"/>
<feature type="region of interest" description="Disordered" evidence="1">
    <location>
        <begin position="560"/>
        <end position="598"/>
    </location>
</feature>
<keyword evidence="3" id="KW-1185">Reference proteome</keyword>
<dbReference type="Proteomes" id="UP000030752">
    <property type="component" value="Unassembled WGS sequence"/>
</dbReference>
<feature type="compositionally biased region" description="Low complexity" evidence="1">
    <location>
        <begin position="250"/>
        <end position="260"/>
    </location>
</feature>
<dbReference type="VEuPathDB" id="FungiDB:HMPREF1541_06885"/>
<protein>
    <submittedName>
        <fullName evidence="2">Uncharacterized protein</fullName>
    </submittedName>
</protein>
<evidence type="ECO:0000313" key="3">
    <source>
        <dbReference type="Proteomes" id="UP000030752"/>
    </source>
</evidence>
<feature type="compositionally biased region" description="Polar residues" evidence="1">
    <location>
        <begin position="223"/>
        <end position="237"/>
    </location>
</feature>
<dbReference type="OrthoDB" id="4156059at2759"/>
<feature type="compositionally biased region" description="Polar residues" evidence="1">
    <location>
        <begin position="650"/>
        <end position="662"/>
    </location>
</feature>
<sequence>MPRLRPISESSLDPANRRSSARARKPTAKLEALTATKFYASDMANPRHDASMSQSPDPSVDSSNLTPVSPLSDAAPAPGQDHTPPSTVSTDQSSISAGYGEGSNAAVPEIDDPVSAIGVGKRGPRRDRKPTQRALEMGESTSTTRRRRRTREEILNTRTSITPSEASPTPEAVPIMLQPSRKQVRRNTKLIDSDDASSVPAEPVQKSEPPISTPRRSDGRSRSAIQDANKTTPSTFESPRRSSRVKNLDANVAEAAASAAHDSKIPDNTESSNQAMAPSTTNDSASDGMNSGLPTSTDRNIRLRFRQPARKLESIDPPDTTSVESPALSSPSTTRRTSRRSTSNPNQARESQSRKRSASPPEEERPQKSMRVTLKVKVPVSKLKQPSKLRHSVIAEHDSEAISPASETMPLPAKHYGAGAQIVRDDSQQANKTSNAIHQRSTKLTVLSIPAKLSRRAQAKVDAKANGRLRQATESANPDMLQNTMYGGASSHYTPSVSMVGPAVGCQLHCLSPRSRTQAYQRMTMSTTESDQEDAAGTDGNFDLEHVVLRKRGSSYCVCTDSSHSHAATTPVSASEENAPQDRQSAKVLQPREPHERQNEDILAAWPENIELPMVMPAVNSSMSAAQARVASLLYKVIPGRVASDETAQDLRTSIRRSSSPVASGDALDRTSNHSTAAPATRAGSSSGRASESHAASSASSSEERARWADQALERTRRVAQEMGITVTPYMEYDQIKKLVQVYQSRAQPSGWSHPHAHSPTFSGNMLQDDSDDRLQQIIGDSYTATLSRNAAGRVRVTTPSRSSNNDAWNEDERSEKEHKTSKIDDKKTGGKELKEVQTRRRKSAQEQSKP</sequence>